<dbReference type="AlphaFoldDB" id="A0A1F4UJ79"/>
<accession>A0A1F4UJ79</accession>
<name>A0A1F4UJ79_UNCKA</name>
<evidence type="ECO:0000313" key="2">
    <source>
        <dbReference type="Proteomes" id="UP000176583"/>
    </source>
</evidence>
<organism evidence="1 2">
    <name type="scientific">candidate division WWE3 bacterium RBG_19FT_COMBO_53_11</name>
    <dbReference type="NCBI Taxonomy" id="1802613"/>
    <lineage>
        <taxon>Bacteria</taxon>
        <taxon>Katanobacteria</taxon>
    </lineage>
</organism>
<proteinExistence type="predicted"/>
<comment type="caution">
    <text evidence="1">The sequence shown here is derived from an EMBL/GenBank/DDBJ whole genome shotgun (WGS) entry which is preliminary data.</text>
</comment>
<dbReference type="EMBL" id="MEUW01000023">
    <property type="protein sequence ID" value="OGC44273.1"/>
    <property type="molecule type" value="Genomic_DNA"/>
</dbReference>
<dbReference type="Proteomes" id="UP000176583">
    <property type="component" value="Unassembled WGS sequence"/>
</dbReference>
<reference evidence="1 2" key="1">
    <citation type="journal article" date="2016" name="Nat. Commun.">
        <title>Thousands of microbial genomes shed light on interconnected biogeochemical processes in an aquifer system.</title>
        <authorList>
            <person name="Anantharaman K."/>
            <person name="Brown C.T."/>
            <person name="Hug L.A."/>
            <person name="Sharon I."/>
            <person name="Castelle C.J."/>
            <person name="Probst A.J."/>
            <person name="Thomas B.C."/>
            <person name="Singh A."/>
            <person name="Wilkins M.J."/>
            <person name="Karaoz U."/>
            <person name="Brodie E.L."/>
            <person name="Williams K.H."/>
            <person name="Hubbard S.S."/>
            <person name="Banfield J.F."/>
        </authorList>
    </citation>
    <scope>NUCLEOTIDE SEQUENCE [LARGE SCALE GENOMIC DNA]</scope>
</reference>
<gene>
    <name evidence="1" type="ORF">A2V54_02455</name>
</gene>
<protein>
    <submittedName>
        <fullName evidence="1">Uncharacterized protein</fullName>
    </submittedName>
</protein>
<evidence type="ECO:0000313" key="1">
    <source>
        <dbReference type="EMBL" id="OGC44273.1"/>
    </source>
</evidence>
<sequence length="194" mass="22658">MIVRIDPSRMIYRRHVQDFCKNSYPKHPRGCPNVGHFRPLTGIATDLKTRVIRECPPTELLIDQILDLARSVYLIYTEYPVGKDAEERRQTHPNLRFPAEWYNVRYWQTRARALLYAEAEKFLRENEGTIVDLCPETHGVLFFPLMREQVGVKLQWGTWPPAHDVSNVVYQACLGGYPEDYQKLVKLGKLGRTK</sequence>